<organism evidence="1 2">
    <name type="scientific">Hahella chejuensis (strain KCTC 2396)</name>
    <dbReference type="NCBI Taxonomy" id="349521"/>
    <lineage>
        <taxon>Bacteria</taxon>
        <taxon>Pseudomonadati</taxon>
        <taxon>Pseudomonadota</taxon>
        <taxon>Gammaproteobacteria</taxon>
        <taxon>Oceanospirillales</taxon>
        <taxon>Hahellaceae</taxon>
        <taxon>Hahella</taxon>
    </lineage>
</organism>
<sequence>MKRVKSTVSYPAPNVLMGNSGSVPGWQLYRGMGGRLRLESVATLVWNTQLEDETGSINILVWKKTAIAQMDILVKARLLMVYGELDKDEEGRVAHVLAHRLTDLTPHLEELESRSRDFH</sequence>
<evidence type="ECO:0000313" key="1">
    <source>
        <dbReference type="EMBL" id="ABC32883.1"/>
    </source>
</evidence>
<keyword evidence="2" id="KW-1185">Reference proteome</keyword>
<dbReference type="KEGG" id="hch:HCH_06237"/>
<proteinExistence type="predicted"/>
<evidence type="ECO:0000313" key="2">
    <source>
        <dbReference type="Proteomes" id="UP000000238"/>
    </source>
</evidence>
<dbReference type="STRING" id="349521.HCH_06237"/>
<dbReference type="AlphaFoldDB" id="Q2S8Z1"/>
<protein>
    <submittedName>
        <fullName evidence="1">Protein containing OB-fold nucleic acid binding domain</fullName>
    </submittedName>
</protein>
<dbReference type="CDD" id="cd04485">
    <property type="entry name" value="DnaE_OBF"/>
    <property type="match status" value="1"/>
</dbReference>
<accession>Q2S8Z1</accession>
<dbReference type="EMBL" id="CP000155">
    <property type="protein sequence ID" value="ABC32883.1"/>
    <property type="molecule type" value="Genomic_DNA"/>
</dbReference>
<reference evidence="1 2" key="1">
    <citation type="journal article" date="2005" name="Nucleic Acids Res.">
        <title>Genomic blueprint of Hahella chejuensis, a marine microbe producing an algicidal agent.</title>
        <authorList>
            <person name="Jeong H."/>
            <person name="Yim J.H."/>
            <person name="Lee C."/>
            <person name="Choi S.-H."/>
            <person name="Park Y.K."/>
            <person name="Yoon S.H."/>
            <person name="Hur C.-G."/>
            <person name="Kang H.-Y."/>
            <person name="Kim D."/>
            <person name="Lee H.H."/>
            <person name="Park K.H."/>
            <person name="Park S.-H."/>
            <person name="Park H.-S."/>
            <person name="Lee H.K."/>
            <person name="Oh T.K."/>
            <person name="Kim J.F."/>
        </authorList>
    </citation>
    <scope>NUCLEOTIDE SEQUENCE [LARGE SCALE GENOMIC DNA]</scope>
    <source>
        <strain evidence="1 2">KCTC 2396</strain>
    </source>
</reference>
<dbReference type="HOGENOM" id="CLU_2058073_0_0_6"/>
<dbReference type="eggNOG" id="COG0587">
    <property type="taxonomic scope" value="Bacteria"/>
</dbReference>
<gene>
    <name evidence="1" type="ordered locus">HCH_06237</name>
</gene>
<dbReference type="Proteomes" id="UP000000238">
    <property type="component" value="Chromosome"/>
</dbReference>
<dbReference type="RefSeq" id="WP_011399940.1">
    <property type="nucleotide sequence ID" value="NC_007645.1"/>
</dbReference>
<name>Q2S8Z1_HAHCH</name>